<dbReference type="EMBL" id="JAAAWP010000009">
    <property type="protein sequence ID" value="NDW22677.1"/>
    <property type="molecule type" value="Genomic_DNA"/>
</dbReference>
<evidence type="ECO:0000256" key="3">
    <source>
        <dbReference type="ARBA" id="ARBA00022723"/>
    </source>
</evidence>
<proteinExistence type="inferred from homology"/>
<name>A0A6L9MX57_9ALTE</name>
<dbReference type="SUPFAM" id="SSF48113">
    <property type="entry name" value="Heme-dependent peroxidases"/>
    <property type="match status" value="2"/>
</dbReference>
<dbReference type="GO" id="GO:0005829">
    <property type="term" value="C:cytosol"/>
    <property type="evidence" value="ECO:0007669"/>
    <property type="project" value="TreeGrafter"/>
</dbReference>
<keyword evidence="3 10" id="KW-0479">Metal-binding</keyword>
<keyword evidence="14" id="KW-1185">Reference proteome</keyword>
<dbReference type="PANTHER" id="PTHR30555">
    <property type="entry name" value="HYDROPEROXIDASE I, BIFUNCTIONAL CATALASE-PEROXIDASE"/>
    <property type="match status" value="1"/>
</dbReference>
<evidence type="ECO:0000256" key="1">
    <source>
        <dbReference type="ARBA" id="ARBA00022559"/>
    </source>
</evidence>
<keyword evidence="4 10" id="KW-0560">Oxidoreductase</keyword>
<dbReference type="PROSITE" id="PS00436">
    <property type="entry name" value="PEROXIDASE_2"/>
    <property type="match status" value="1"/>
</dbReference>
<evidence type="ECO:0000313" key="13">
    <source>
        <dbReference type="EMBL" id="NDW22677.1"/>
    </source>
</evidence>
<feature type="domain" description="Plant heme peroxidase family profile" evidence="12">
    <location>
        <begin position="533"/>
        <end position="767"/>
    </location>
</feature>
<dbReference type="FunFam" id="1.10.520.10:FF:000002">
    <property type="entry name" value="Catalase-peroxidase"/>
    <property type="match status" value="1"/>
</dbReference>
<comment type="catalytic activity">
    <reaction evidence="8 10 11">
        <text>H2O2 + AH2 = A + 2 H2O</text>
        <dbReference type="Rhea" id="RHEA:30275"/>
        <dbReference type="ChEBI" id="CHEBI:13193"/>
        <dbReference type="ChEBI" id="CHEBI:15377"/>
        <dbReference type="ChEBI" id="CHEBI:16240"/>
        <dbReference type="ChEBI" id="CHEBI:17499"/>
        <dbReference type="EC" id="1.11.1.21"/>
    </reaction>
</comment>
<comment type="function">
    <text evidence="10">Bifunctional enzyme with both catalase and broad-spectrum peroxidase activity.</text>
</comment>
<keyword evidence="5 10" id="KW-0408">Iron</keyword>
<reference evidence="13 14" key="1">
    <citation type="submission" date="2020-01" db="EMBL/GenBank/DDBJ databases">
        <title>Genomes of bacteria type strains.</title>
        <authorList>
            <person name="Chen J."/>
            <person name="Zhu S."/>
            <person name="Yang J."/>
        </authorList>
    </citation>
    <scope>NUCLEOTIDE SEQUENCE [LARGE SCALE GENOMIC DNA]</scope>
    <source>
        <strain evidence="13 14">LMG 22958</strain>
    </source>
</reference>
<dbReference type="Proteomes" id="UP000478837">
    <property type="component" value="Unassembled WGS sequence"/>
</dbReference>
<evidence type="ECO:0000256" key="8">
    <source>
        <dbReference type="ARBA" id="ARBA00051651"/>
    </source>
</evidence>
<dbReference type="Gene3D" id="1.10.420.10">
    <property type="entry name" value="Peroxidase, domain 2"/>
    <property type="match status" value="2"/>
</dbReference>
<dbReference type="HAMAP" id="MF_01961">
    <property type="entry name" value="Catal_peroxid"/>
    <property type="match status" value="1"/>
</dbReference>
<keyword evidence="2 10" id="KW-0349">Heme</keyword>
<evidence type="ECO:0000256" key="4">
    <source>
        <dbReference type="ARBA" id="ARBA00023002"/>
    </source>
</evidence>
<dbReference type="PRINTS" id="PR00458">
    <property type="entry name" value="PEROXIDASE"/>
</dbReference>
<evidence type="ECO:0000256" key="9">
    <source>
        <dbReference type="ARBA" id="ARBA00060838"/>
    </source>
</evidence>
<evidence type="ECO:0000256" key="2">
    <source>
        <dbReference type="ARBA" id="ARBA00022617"/>
    </source>
</evidence>
<dbReference type="GO" id="GO:0042744">
    <property type="term" value="P:hydrogen peroxide catabolic process"/>
    <property type="evidence" value="ECO:0007669"/>
    <property type="project" value="UniProtKB-KW"/>
</dbReference>
<comment type="caution">
    <text evidence="10">Lacks conserved residue(s) required for the propagation of feature annotation.</text>
</comment>
<feature type="domain" description="Plant heme peroxidase family profile" evidence="12">
    <location>
        <begin position="156"/>
        <end position="450"/>
    </location>
</feature>
<dbReference type="EC" id="1.11.1.21" evidence="10 11"/>
<comment type="caution">
    <text evidence="13">The sequence shown here is derived from an EMBL/GenBank/DDBJ whole genome shotgun (WGS) entry which is preliminary data.</text>
</comment>
<dbReference type="PROSITE" id="PS50873">
    <property type="entry name" value="PEROXIDASE_4"/>
    <property type="match status" value="2"/>
</dbReference>
<dbReference type="GO" id="GO:0004096">
    <property type="term" value="F:catalase activity"/>
    <property type="evidence" value="ECO:0007669"/>
    <property type="project" value="UniProtKB-UniRule"/>
</dbReference>
<dbReference type="FunFam" id="1.10.420.10:FF:000004">
    <property type="entry name" value="Catalase-peroxidase"/>
    <property type="match status" value="1"/>
</dbReference>
<evidence type="ECO:0000256" key="5">
    <source>
        <dbReference type="ARBA" id="ARBA00023004"/>
    </source>
</evidence>
<comment type="catalytic activity">
    <reaction evidence="7 10 11">
        <text>2 H2O2 = O2 + 2 H2O</text>
        <dbReference type="Rhea" id="RHEA:20309"/>
        <dbReference type="ChEBI" id="CHEBI:15377"/>
        <dbReference type="ChEBI" id="CHEBI:15379"/>
        <dbReference type="ChEBI" id="CHEBI:16240"/>
        <dbReference type="EC" id="1.11.1.21"/>
    </reaction>
</comment>
<organism evidence="13 14">
    <name type="scientific">Alteromonas hispanica</name>
    <dbReference type="NCBI Taxonomy" id="315421"/>
    <lineage>
        <taxon>Bacteria</taxon>
        <taxon>Pseudomonadati</taxon>
        <taxon>Pseudomonadota</taxon>
        <taxon>Gammaproteobacteria</taxon>
        <taxon>Alteromonadales</taxon>
        <taxon>Alteromonadaceae</taxon>
        <taxon>Alteromonas/Salinimonas group</taxon>
        <taxon>Alteromonas</taxon>
    </lineage>
</organism>
<accession>A0A6L9MX57</accession>
<evidence type="ECO:0000256" key="6">
    <source>
        <dbReference type="ARBA" id="ARBA00023324"/>
    </source>
</evidence>
<sequence length="767" mass="84775" precursor="true">MIMTRFKRTTLSALVALSLGATGAVANDEISKPAGAKGTGMTKPFQAKTNQFWWPDQLDLSQLRDHDNRSNPLGEDFNYAEAFSKLDLDQVKADVNELLTTSQDWWPADYGNYGPFFIRLSWHSAGTYRTLDGRGGGDGGQMRFNPLNSWPDNGNLDKARRLLWPIKQKYGESLSWGDLMILAGTVGMENMGFDTYGFAGGRTDDWEPDMVYWGPEVEMLASDREESDGELKRPLGATHMGLIYVNPEGPKGVPDPLGSAKNIRTAFARMAMNDEETVALIAGGHTFGKMHGAHKPADCLEAEPGGAGLEEQGLGWKNNCGKGHSEDTVTSGLEGAWTQAPTKWTSLYLSNLMGFEWKQTRSPAGAVQWIPKDESAHQSVPDAHVEGKMHAPVMTTADLALKYDPEYRKIVERFLADPKEYQTAFAKAWFKLTHRDMGPKERYLGNDIPEENFIWQDPVPKADYKAISQDDVKELKAEILDTGLSVQELVKTAWASAASFRASDLRGGANGARIVLEPQMSWEANEPETVKTVVEKLKAIQDDFNSQMFTKKKVSLADLIVIGGAAAIEKAAANAGVKVTVPVVVGRTDATQAQTDVNSFSLLEPAADAFRNYYNAEKSYRSPTEMLVDKADQLNLTVPEMTVLVGGMRTLGANVGDSKHGVFTDNEGALDNDFFVNLLDMKTKWRKTDNPSVYEGFDRKSGEVLYTGTPVDLVFGSNSELRAVAEVYAYDNAKERFVNDFVDAWTKVMTLDRFDLRHDVTAKIEKK</sequence>
<feature type="active site" description="Proton acceptor" evidence="10">
    <location>
        <position position="123"/>
    </location>
</feature>
<feature type="signal peptide" evidence="10 11">
    <location>
        <begin position="1"/>
        <end position="26"/>
    </location>
</feature>
<dbReference type="Pfam" id="PF00141">
    <property type="entry name" value="peroxidase"/>
    <property type="match status" value="2"/>
</dbReference>
<keyword evidence="1 10" id="KW-0575">Peroxidase</keyword>
<feature type="binding site" description="axial binding residue" evidence="10">
    <location>
        <position position="285"/>
    </location>
    <ligand>
        <name>heme b</name>
        <dbReference type="ChEBI" id="CHEBI:60344"/>
    </ligand>
    <ligandPart>
        <name>Fe</name>
        <dbReference type="ChEBI" id="CHEBI:18248"/>
    </ligandPart>
</feature>
<dbReference type="GO" id="GO:0046872">
    <property type="term" value="F:metal ion binding"/>
    <property type="evidence" value="ECO:0007669"/>
    <property type="project" value="UniProtKB-KW"/>
</dbReference>
<comment type="PTM">
    <text evidence="10">Formation of the three residue Trp-Tyr-Met cross-link is important for the catalase, but not the peroxidase activity of the enzyme.</text>
</comment>
<comment type="subunit">
    <text evidence="10">Homodimer or homotetramer.</text>
</comment>
<dbReference type="Gene3D" id="1.10.520.10">
    <property type="match status" value="2"/>
</dbReference>
<dbReference type="InterPro" id="IPR019793">
    <property type="entry name" value="Peroxidases_heam-ligand_BS"/>
</dbReference>
<evidence type="ECO:0000256" key="10">
    <source>
        <dbReference type="HAMAP-Rule" id="MF_01961"/>
    </source>
</evidence>
<dbReference type="PANTHER" id="PTHR30555:SF0">
    <property type="entry name" value="CATALASE-PEROXIDASE"/>
    <property type="match status" value="1"/>
</dbReference>
<dbReference type="InterPro" id="IPR002016">
    <property type="entry name" value="Haem_peroxidase"/>
</dbReference>
<dbReference type="PRINTS" id="PR00460">
    <property type="entry name" value="BPEROXIDASE"/>
</dbReference>
<dbReference type="GO" id="GO:0070301">
    <property type="term" value="P:cellular response to hydrogen peroxide"/>
    <property type="evidence" value="ECO:0007669"/>
    <property type="project" value="TreeGrafter"/>
</dbReference>
<protein>
    <recommendedName>
        <fullName evidence="10 11">Catalase-peroxidase</fullName>
        <shortName evidence="10">CP</shortName>
        <ecNumber evidence="10 11">1.11.1.21</ecNumber>
    </recommendedName>
    <alternativeName>
        <fullName evidence="10">Peroxidase/catalase</fullName>
    </alternativeName>
</protein>
<dbReference type="NCBIfam" id="TIGR00198">
    <property type="entry name" value="cat_per_HPI"/>
    <property type="match status" value="1"/>
</dbReference>
<feature type="chain" id="PRO_5027136547" description="Catalase-peroxidase" evidence="10 11">
    <location>
        <begin position="27"/>
        <end position="767"/>
    </location>
</feature>
<keyword evidence="10 11" id="KW-0732">Signal</keyword>
<dbReference type="PROSITE" id="PS00435">
    <property type="entry name" value="PEROXIDASE_1"/>
    <property type="match status" value="1"/>
</dbReference>
<feature type="cross-link" description="Tryptophyl-tyrosyl-methioninium (Tyr-Met) (with Trp-122)" evidence="10">
    <location>
        <begin position="244"/>
        <end position="270"/>
    </location>
</feature>
<comment type="similarity">
    <text evidence="9 10 11">Belongs to the peroxidase family. Peroxidase/catalase subfamily.</text>
</comment>
<dbReference type="InterPro" id="IPR019794">
    <property type="entry name" value="Peroxidases_AS"/>
</dbReference>
<evidence type="ECO:0000259" key="12">
    <source>
        <dbReference type="PROSITE" id="PS50873"/>
    </source>
</evidence>
<comment type="cofactor">
    <cofactor evidence="10">
        <name>heme b</name>
        <dbReference type="ChEBI" id="CHEBI:60344"/>
    </cofactor>
    <text evidence="10">Binds 1 heme b (iron(II)-protoporphyrin IX) group per dimer.</text>
</comment>
<dbReference type="NCBIfam" id="NF011635">
    <property type="entry name" value="PRK15061.1"/>
    <property type="match status" value="1"/>
</dbReference>
<dbReference type="GO" id="GO:0020037">
    <property type="term" value="F:heme binding"/>
    <property type="evidence" value="ECO:0007669"/>
    <property type="project" value="InterPro"/>
</dbReference>
<dbReference type="AlphaFoldDB" id="A0A6L9MX57"/>
<evidence type="ECO:0000256" key="11">
    <source>
        <dbReference type="RuleBase" id="RU003451"/>
    </source>
</evidence>
<feature type="site" description="Transition state stabilizer" evidence="10">
    <location>
        <position position="119"/>
    </location>
</feature>
<evidence type="ECO:0000313" key="14">
    <source>
        <dbReference type="Proteomes" id="UP000478837"/>
    </source>
</evidence>
<dbReference type="InterPro" id="IPR010255">
    <property type="entry name" value="Haem_peroxidase_sf"/>
</dbReference>
<keyword evidence="6 10" id="KW-0376">Hydrogen peroxide</keyword>
<dbReference type="RefSeq" id="WP_163112423.1">
    <property type="nucleotide sequence ID" value="NZ_JAAAWP010000009.1"/>
</dbReference>
<evidence type="ECO:0000256" key="7">
    <source>
        <dbReference type="ARBA" id="ARBA00049145"/>
    </source>
</evidence>
<dbReference type="InterPro" id="IPR000763">
    <property type="entry name" value="Catalase_peroxidase"/>
</dbReference>
<gene>
    <name evidence="10 13" type="primary">katG</name>
    <name evidence="13" type="ORF">GTW09_14200</name>
</gene>